<dbReference type="PATRIC" id="fig|908627.4.peg.9355"/>
<dbReference type="RefSeq" id="WP_047898083.1">
    <property type="nucleotide sequence ID" value="NZ_AEJF01000258.1"/>
</dbReference>
<reference evidence="1 2" key="1">
    <citation type="journal article" date="2015" name="Genome Announc.">
        <title>Draft Genome Sequence of Burkholderia sp. Strain PML1(12), an Ectomycorrhizosphere-Inhabiting Bacterium with Effective Mineral-Weathering Ability.</title>
        <authorList>
            <person name="Uroz S."/>
            <person name="Oger P."/>
        </authorList>
    </citation>
    <scope>NUCLEOTIDE SEQUENCE [LARGE SCALE GENOMIC DNA]</scope>
    <source>
        <strain evidence="2">PML1(12)</strain>
    </source>
</reference>
<dbReference type="AlphaFoldDB" id="A0A0J1FKU6"/>
<proteinExistence type="predicted"/>
<organism evidence="1 2">
    <name type="scientific">Caballeronia mineralivorans PML1(12)</name>
    <dbReference type="NCBI Taxonomy" id="908627"/>
    <lineage>
        <taxon>Bacteria</taxon>
        <taxon>Pseudomonadati</taxon>
        <taxon>Pseudomonadota</taxon>
        <taxon>Betaproteobacteria</taxon>
        <taxon>Burkholderiales</taxon>
        <taxon>Burkholderiaceae</taxon>
        <taxon>Caballeronia</taxon>
    </lineage>
</organism>
<comment type="caution">
    <text evidence="1">The sequence shown here is derived from an EMBL/GenBank/DDBJ whole genome shotgun (WGS) entry which is preliminary data.</text>
</comment>
<accession>A0A0J1FKU6</accession>
<gene>
    <name evidence="1" type="ORF">EOS_41615</name>
</gene>
<sequence length="154" mass="16119">MPFIPAANFVVLELVGGITGGFGPAQLAFVRNLSDGNRDGGPGGHGWRVPPNHALVVTGVDWQYNHPQGAAFAGTRQIFRLFLQNLANPTLIERVFESSILLGSKGEAGISEALSVGFVVSSQARLVPDVTPGPEGPPSGINHAIVRGYLIPDA</sequence>
<dbReference type="EMBL" id="AEJF01000258">
    <property type="protein sequence ID" value="KLU20363.1"/>
    <property type="molecule type" value="Genomic_DNA"/>
</dbReference>
<evidence type="ECO:0000313" key="2">
    <source>
        <dbReference type="Proteomes" id="UP000035963"/>
    </source>
</evidence>
<dbReference type="Proteomes" id="UP000035963">
    <property type="component" value="Unassembled WGS sequence"/>
</dbReference>
<name>A0A0J1FKU6_9BURK</name>
<protein>
    <submittedName>
        <fullName evidence="1">Uncharacterized protein</fullName>
    </submittedName>
</protein>
<keyword evidence="2" id="KW-1185">Reference proteome</keyword>
<evidence type="ECO:0000313" key="1">
    <source>
        <dbReference type="EMBL" id="KLU20363.1"/>
    </source>
</evidence>